<sequence>MVLDVPPKTLGEVPNHLTFINAAHGGPVLALLIVHLLPETCRQVPLPHPPLYVPHL</sequence>
<dbReference type="EMBL" id="BTGU01000811">
    <property type="protein sequence ID" value="GMN69289.1"/>
    <property type="molecule type" value="Genomic_DNA"/>
</dbReference>
<name>A0AA88JCU6_FICCA</name>
<organism evidence="1 2">
    <name type="scientific">Ficus carica</name>
    <name type="common">Common fig</name>
    <dbReference type="NCBI Taxonomy" id="3494"/>
    <lineage>
        <taxon>Eukaryota</taxon>
        <taxon>Viridiplantae</taxon>
        <taxon>Streptophyta</taxon>
        <taxon>Embryophyta</taxon>
        <taxon>Tracheophyta</taxon>
        <taxon>Spermatophyta</taxon>
        <taxon>Magnoliopsida</taxon>
        <taxon>eudicotyledons</taxon>
        <taxon>Gunneridae</taxon>
        <taxon>Pentapetalae</taxon>
        <taxon>rosids</taxon>
        <taxon>fabids</taxon>
        <taxon>Rosales</taxon>
        <taxon>Moraceae</taxon>
        <taxon>Ficeae</taxon>
        <taxon>Ficus</taxon>
    </lineage>
</organism>
<reference evidence="1" key="1">
    <citation type="submission" date="2023-07" db="EMBL/GenBank/DDBJ databases">
        <title>draft genome sequence of fig (Ficus carica).</title>
        <authorList>
            <person name="Takahashi T."/>
            <person name="Nishimura K."/>
        </authorList>
    </citation>
    <scope>NUCLEOTIDE SEQUENCE</scope>
</reference>
<dbReference type="AlphaFoldDB" id="A0AA88JCU6"/>
<comment type="caution">
    <text evidence="1">The sequence shown here is derived from an EMBL/GenBank/DDBJ whole genome shotgun (WGS) entry which is preliminary data.</text>
</comment>
<gene>
    <name evidence="1" type="ORF">TIFTF001_038335</name>
</gene>
<evidence type="ECO:0000313" key="2">
    <source>
        <dbReference type="Proteomes" id="UP001187192"/>
    </source>
</evidence>
<keyword evidence="2" id="KW-1185">Reference proteome</keyword>
<dbReference type="Proteomes" id="UP001187192">
    <property type="component" value="Unassembled WGS sequence"/>
</dbReference>
<protein>
    <submittedName>
        <fullName evidence="1">Uncharacterized protein</fullName>
    </submittedName>
</protein>
<accession>A0AA88JCU6</accession>
<evidence type="ECO:0000313" key="1">
    <source>
        <dbReference type="EMBL" id="GMN69289.1"/>
    </source>
</evidence>
<proteinExistence type="predicted"/>